<proteinExistence type="predicted"/>
<evidence type="ECO:0000256" key="1">
    <source>
        <dbReference type="SAM" id="MobiDB-lite"/>
    </source>
</evidence>
<dbReference type="AlphaFoldDB" id="A0A6J4QCW6"/>
<accession>A0A6J4QCW6</accession>
<feature type="compositionally biased region" description="Low complexity" evidence="1">
    <location>
        <begin position="51"/>
        <end position="60"/>
    </location>
</feature>
<feature type="non-terminal residue" evidence="2">
    <location>
        <position position="97"/>
    </location>
</feature>
<evidence type="ECO:0000313" key="2">
    <source>
        <dbReference type="EMBL" id="CAA9441361.1"/>
    </source>
</evidence>
<reference evidence="2" key="1">
    <citation type="submission" date="2020-02" db="EMBL/GenBank/DDBJ databases">
        <authorList>
            <person name="Meier V. D."/>
        </authorList>
    </citation>
    <scope>NUCLEOTIDE SEQUENCE</scope>
    <source>
        <strain evidence="2">AVDCRST_MAG82</strain>
    </source>
</reference>
<name>A0A6J4QCW6_9ACTN</name>
<feature type="region of interest" description="Disordered" evidence="1">
    <location>
        <begin position="1"/>
        <end position="97"/>
    </location>
</feature>
<organism evidence="2">
    <name type="scientific">uncultured Rubrobacteraceae bacterium</name>
    <dbReference type="NCBI Taxonomy" id="349277"/>
    <lineage>
        <taxon>Bacteria</taxon>
        <taxon>Bacillati</taxon>
        <taxon>Actinomycetota</taxon>
        <taxon>Rubrobacteria</taxon>
        <taxon>Rubrobacterales</taxon>
        <taxon>Rubrobacteraceae</taxon>
        <taxon>environmental samples</taxon>
    </lineage>
</organism>
<sequence length="97" mass="10578">GVAARHGPLLQGDGEAWPRPSRRRGAPELPQTSLLRRRADAPHEPCRPGQGLSPLRLRGAAGRGGARHGPYAPRLRRPEDGQTRQDARRTARAWAAL</sequence>
<protein>
    <submittedName>
        <fullName evidence="2">Uncharacterized protein</fullName>
    </submittedName>
</protein>
<gene>
    <name evidence="2" type="ORF">AVDCRST_MAG82-2932</name>
</gene>
<feature type="compositionally biased region" description="Basic and acidic residues" evidence="1">
    <location>
        <begin position="76"/>
        <end position="89"/>
    </location>
</feature>
<dbReference type="EMBL" id="CADCVA010000357">
    <property type="protein sequence ID" value="CAA9441361.1"/>
    <property type="molecule type" value="Genomic_DNA"/>
</dbReference>
<feature type="non-terminal residue" evidence="2">
    <location>
        <position position="1"/>
    </location>
</feature>
<feature type="compositionally biased region" description="Basic and acidic residues" evidence="1">
    <location>
        <begin position="37"/>
        <end position="46"/>
    </location>
</feature>